<dbReference type="Gene3D" id="1.10.287.410">
    <property type="match status" value="1"/>
</dbReference>
<accession>A0A8H5ETW5</accession>
<keyword evidence="7" id="KW-1185">Reference proteome</keyword>
<dbReference type="SUPFAM" id="SSF53474">
    <property type="entry name" value="alpha/beta-Hydrolases"/>
    <property type="match status" value="1"/>
</dbReference>
<sequence length="245" mass="27573">MYTMLLSYYDMACTTATTTPVVDIASCIRMKQVLPRCKKALKESCVDIFDAIACQAASSFCNVEFIVPYMSSGRNPYDVSRMCEGEYSETLCYSYMTSVSKYLDRPDIRLKLGVDPSITGNSSSAAWDVIQAFLDNMDEWRPAQYHVAALLERGIRVLVYVGKNDFICNHVGNKAWIDELEWSGRDDFARQPTHEWLVDGKAAGVTKGARGLTFTIIDGAGHMAPYDKPKECLEMVNHWITERPL</sequence>
<dbReference type="GO" id="GO:0006508">
    <property type="term" value="P:proteolysis"/>
    <property type="evidence" value="ECO:0007669"/>
    <property type="project" value="UniProtKB-KW"/>
</dbReference>
<evidence type="ECO:0000256" key="5">
    <source>
        <dbReference type="ARBA" id="ARBA00023180"/>
    </source>
</evidence>
<keyword evidence="3" id="KW-0645">Protease</keyword>
<organism evidence="6 7">
    <name type="scientific">Psilocybe cf. subviscida</name>
    <dbReference type="NCBI Taxonomy" id="2480587"/>
    <lineage>
        <taxon>Eukaryota</taxon>
        <taxon>Fungi</taxon>
        <taxon>Dikarya</taxon>
        <taxon>Basidiomycota</taxon>
        <taxon>Agaricomycotina</taxon>
        <taxon>Agaricomycetes</taxon>
        <taxon>Agaricomycetidae</taxon>
        <taxon>Agaricales</taxon>
        <taxon>Agaricineae</taxon>
        <taxon>Strophariaceae</taxon>
        <taxon>Psilocybe</taxon>
    </lineage>
</organism>
<evidence type="ECO:0000256" key="3">
    <source>
        <dbReference type="ARBA" id="ARBA00022670"/>
    </source>
</evidence>
<dbReference type="InterPro" id="IPR001563">
    <property type="entry name" value="Peptidase_S10"/>
</dbReference>
<evidence type="ECO:0000256" key="4">
    <source>
        <dbReference type="ARBA" id="ARBA00022801"/>
    </source>
</evidence>
<evidence type="ECO:0000313" key="7">
    <source>
        <dbReference type="Proteomes" id="UP000567179"/>
    </source>
</evidence>
<dbReference type="OrthoDB" id="443318at2759"/>
<dbReference type="InterPro" id="IPR033124">
    <property type="entry name" value="Ser_caboxypep_his_AS"/>
</dbReference>
<dbReference type="InterPro" id="IPR029058">
    <property type="entry name" value="AB_hydrolase_fold"/>
</dbReference>
<dbReference type="Pfam" id="PF00450">
    <property type="entry name" value="Peptidase_S10"/>
    <property type="match status" value="1"/>
</dbReference>
<reference evidence="6 7" key="1">
    <citation type="journal article" date="2020" name="ISME J.">
        <title>Uncovering the hidden diversity of litter-decomposition mechanisms in mushroom-forming fungi.</title>
        <authorList>
            <person name="Floudas D."/>
            <person name="Bentzer J."/>
            <person name="Ahren D."/>
            <person name="Johansson T."/>
            <person name="Persson P."/>
            <person name="Tunlid A."/>
        </authorList>
    </citation>
    <scope>NUCLEOTIDE SEQUENCE [LARGE SCALE GENOMIC DNA]</scope>
    <source>
        <strain evidence="6 7">CBS 101986</strain>
    </source>
</reference>
<evidence type="ECO:0000313" key="6">
    <source>
        <dbReference type="EMBL" id="KAF5312209.1"/>
    </source>
</evidence>
<name>A0A8H5ETW5_9AGAR</name>
<dbReference type="Proteomes" id="UP000567179">
    <property type="component" value="Unassembled WGS sequence"/>
</dbReference>
<keyword evidence="2" id="KW-0121">Carboxypeptidase</keyword>
<protein>
    <recommendedName>
        <fullName evidence="8">Carboxypeptidase Y</fullName>
    </recommendedName>
</protein>
<keyword evidence="4" id="KW-0378">Hydrolase</keyword>
<proteinExistence type="inferred from homology"/>
<evidence type="ECO:0000256" key="2">
    <source>
        <dbReference type="ARBA" id="ARBA00022645"/>
    </source>
</evidence>
<gene>
    <name evidence="6" type="ORF">D9619_003688</name>
</gene>
<comment type="caution">
    <text evidence="6">The sequence shown here is derived from an EMBL/GenBank/DDBJ whole genome shotgun (WGS) entry which is preliminary data.</text>
</comment>
<comment type="similarity">
    <text evidence="1">Belongs to the peptidase S10 family.</text>
</comment>
<dbReference type="EMBL" id="JAACJJ010000056">
    <property type="protein sequence ID" value="KAF5312209.1"/>
    <property type="molecule type" value="Genomic_DNA"/>
</dbReference>
<evidence type="ECO:0000256" key="1">
    <source>
        <dbReference type="ARBA" id="ARBA00009431"/>
    </source>
</evidence>
<keyword evidence="5" id="KW-0325">Glycoprotein</keyword>
<evidence type="ECO:0008006" key="8">
    <source>
        <dbReference type="Google" id="ProtNLM"/>
    </source>
</evidence>
<dbReference type="PROSITE" id="PS00560">
    <property type="entry name" value="CARBOXYPEPT_SER_HIS"/>
    <property type="match status" value="1"/>
</dbReference>
<dbReference type="GO" id="GO:0004185">
    <property type="term" value="F:serine-type carboxypeptidase activity"/>
    <property type="evidence" value="ECO:0007669"/>
    <property type="project" value="InterPro"/>
</dbReference>
<dbReference type="AlphaFoldDB" id="A0A8H5ETW5"/>
<dbReference type="Gene3D" id="3.40.50.12670">
    <property type="match status" value="1"/>
</dbReference>